<comment type="caution">
    <text evidence="5">The sequence shown here is derived from an EMBL/GenBank/DDBJ whole genome shotgun (WGS) entry which is preliminary data.</text>
</comment>
<dbReference type="EMBL" id="VBPA01000176">
    <property type="protein sequence ID" value="TMQ70804.1"/>
    <property type="molecule type" value="Genomic_DNA"/>
</dbReference>
<accession>A0A538U4I1</accession>
<sequence length="440" mass="48000">MLRPGVRRHDARGRQRTRDRALRATPARIRRRHVSGAGWPLLAPPRARGARRGVRCPARRASGGHGVSRRLRLLYVVGNFVAGGAERHLLELWQRLDRDRFEVEIATFQRVGQFTRDVEALGWPIHDLGMGSTIYAPSGGRGFARLVHRILAFRPDVIQGYLFGPNLFAALAGRLCGVPVIVVSKRNLDAFETPRQIWAQRIAHRLATHVVAVSVAVAETAVALGARPERVTVIPNGVDVERFAGALPDPVVRASNGTPVVGAVGCLAARKDYSNLLEALSLLERRGRRFHAVVVGDGKERDALLRQTRRLGLAERVRFLGERPDVERLLPGMDVFVLSSREEGIPNALLEAMAAGRPAVATAVGGTPEVMEDGTTGWLVPPRDPEALAAALEAALSDPAEAARRGAAAQRAARERLSIRSMVERHEEFYRAAVGAQEPT</sequence>
<evidence type="ECO:0000313" key="6">
    <source>
        <dbReference type="Proteomes" id="UP000319836"/>
    </source>
</evidence>
<dbReference type="PANTHER" id="PTHR12526">
    <property type="entry name" value="GLYCOSYLTRANSFERASE"/>
    <property type="match status" value="1"/>
</dbReference>
<feature type="compositionally biased region" description="Basic residues" evidence="3">
    <location>
        <begin position="1"/>
        <end position="11"/>
    </location>
</feature>
<feature type="domain" description="Glycosyltransferase subfamily 4-like N-terminal" evidence="4">
    <location>
        <begin position="83"/>
        <end position="242"/>
    </location>
</feature>
<feature type="region of interest" description="Disordered" evidence="3">
    <location>
        <begin position="1"/>
        <end position="24"/>
    </location>
</feature>
<dbReference type="Pfam" id="PF13692">
    <property type="entry name" value="Glyco_trans_1_4"/>
    <property type="match status" value="1"/>
</dbReference>
<protein>
    <submittedName>
        <fullName evidence="5">Glycosyltransferase</fullName>
    </submittedName>
</protein>
<proteinExistence type="predicted"/>
<gene>
    <name evidence="5" type="ORF">E6K80_07380</name>
</gene>
<organism evidence="5 6">
    <name type="scientific">Eiseniibacteriota bacterium</name>
    <dbReference type="NCBI Taxonomy" id="2212470"/>
    <lineage>
        <taxon>Bacteria</taxon>
        <taxon>Candidatus Eiseniibacteriota</taxon>
    </lineage>
</organism>
<keyword evidence="2 5" id="KW-0808">Transferase</keyword>
<dbReference type="InterPro" id="IPR028098">
    <property type="entry name" value="Glyco_trans_4-like_N"/>
</dbReference>
<dbReference type="SUPFAM" id="SSF53756">
    <property type="entry name" value="UDP-Glycosyltransferase/glycogen phosphorylase"/>
    <property type="match status" value="1"/>
</dbReference>
<dbReference type="Gene3D" id="3.40.50.2000">
    <property type="entry name" value="Glycogen Phosphorylase B"/>
    <property type="match status" value="2"/>
</dbReference>
<dbReference type="PANTHER" id="PTHR12526:SF510">
    <property type="entry name" value="D-INOSITOL 3-PHOSPHATE GLYCOSYLTRANSFERASE"/>
    <property type="match status" value="1"/>
</dbReference>
<dbReference type="GO" id="GO:0016757">
    <property type="term" value="F:glycosyltransferase activity"/>
    <property type="evidence" value="ECO:0007669"/>
    <property type="project" value="UniProtKB-KW"/>
</dbReference>
<dbReference type="Pfam" id="PF13439">
    <property type="entry name" value="Glyco_transf_4"/>
    <property type="match status" value="1"/>
</dbReference>
<keyword evidence="1" id="KW-0328">Glycosyltransferase</keyword>
<evidence type="ECO:0000313" key="5">
    <source>
        <dbReference type="EMBL" id="TMQ70804.1"/>
    </source>
</evidence>
<evidence type="ECO:0000256" key="1">
    <source>
        <dbReference type="ARBA" id="ARBA00022676"/>
    </source>
</evidence>
<evidence type="ECO:0000259" key="4">
    <source>
        <dbReference type="Pfam" id="PF13439"/>
    </source>
</evidence>
<dbReference type="Proteomes" id="UP000319836">
    <property type="component" value="Unassembled WGS sequence"/>
</dbReference>
<name>A0A538U4I1_UNCEI</name>
<reference evidence="5 6" key="1">
    <citation type="journal article" date="2019" name="Nat. Microbiol.">
        <title>Mediterranean grassland soil C-N compound turnover is dependent on rainfall and depth, and is mediated by genomically divergent microorganisms.</title>
        <authorList>
            <person name="Diamond S."/>
            <person name="Andeer P.F."/>
            <person name="Li Z."/>
            <person name="Crits-Christoph A."/>
            <person name="Burstein D."/>
            <person name="Anantharaman K."/>
            <person name="Lane K.R."/>
            <person name="Thomas B.C."/>
            <person name="Pan C."/>
            <person name="Northen T.R."/>
            <person name="Banfield J.F."/>
        </authorList>
    </citation>
    <scope>NUCLEOTIDE SEQUENCE [LARGE SCALE GENOMIC DNA]</scope>
    <source>
        <strain evidence="5">WS_10</strain>
    </source>
</reference>
<dbReference type="AlphaFoldDB" id="A0A538U4I1"/>
<evidence type="ECO:0000256" key="2">
    <source>
        <dbReference type="ARBA" id="ARBA00022679"/>
    </source>
</evidence>
<evidence type="ECO:0000256" key="3">
    <source>
        <dbReference type="SAM" id="MobiDB-lite"/>
    </source>
</evidence>
<feature type="compositionally biased region" description="Basic and acidic residues" evidence="3">
    <location>
        <begin position="12"/>
        <end position="22"/>
    </location>
</feature>